<dbReference type="AlphaFoldDB" id="A0A9W6B609"/>
<comment type="caution">
    <text evidence="1">The sequence shown here is derived from an EMBL/GenBank/DDBJ whole genome shotgun (WGS) entry which is preliminary data.</text>
</comment>
<organism evidence="1 2">
    <name type="scientific">Neptunitalea chrysea</name>
    <dbReference type="NCBI Taxonomy" id="1647581"/>
    <lineage>
        <taxon>Bacteria</taxon>
        <taxon>Pseudomonadati</taxon>
        <taxon>Bacteroidota</taxon>
        <taxon>Flavobacteriia</taxon>
        <taxon>Flavobacteriales</taxon>
        <taxon>Flavobacteriaceae</taxon>
        <taxon>Neptunitalea</taxon>
    </lineage>
</organism>
<dbReference type="Proteomes" id="UP001143545">
    <property type="component" value="Unassembled WGS sequence"/>
</dbReference>
<dbReference type="EMBL" id="BRVP01000005">
    <property type="protein sequence ID" value="GLB51929.1"/>
    <property type="molecule type" value="Genomic_DNA"/>
</dbReference>
<dbReference type="RefSeq" id="WP_281752973.1">
    <property type="nucleotide sequence ID" value="NZ_BRVP01000005.1"/>
</dbReference>
<keyword evidence="2" id="KW-1185">Reference proteome</keyword>
<proteinExistence type="predicted"/>
<evidence type="ECO:0008006" key="3">
    <source>
        <dbReference type="Google" id="ProtNLM"/>
    </source>
</evidence>
<sequence>MNRLFLCISLYFVAQNIGFSQAETAELYHDKSIAKSVRLSIGIGHAHIKKGVQYDDDGISLASFYFDADYWVSNRVAVGLQTDLILEDYLVEHSEEDRTFERNSPIAVVPVMVYRPLEHFLVIGGYGVEFSEGESFSMARAGVEYGIELPKKFEFGISLIYDVKLDAYDTWVFGVGISKFFGGKDEHVAQDEQLNGLTSL</sequence>
<protein>
    <recommendedName>
        <fullName evidence="3">Outer membrane protein beta-barrel domain-containing protein</fullName>
    </recommendedName>
</protein>
<reference evidence="1" key="1">
    <citation type="submission" date="2022-07" db="EMBL/GenBank/DDBJ databases">
        <title>Taxonomy of Novel Oxalotrophic and Methylotrophic Bacteria.</title>
        <authorList>
            <person name="Sahin N."/>
            <person name="Tani A."/>
        </authorList>
    </citation>
    <scope>NUCLEOTIDE SEQUENCE</scope>
    <source>
        <strain evidence="1">AM327</strain>
    </source>
</reference>
<evidence type="ECO:0000313" key="2">
    <source>
        <dbReference type="Proteomes" id="UP001143545"/>
    </source>
</evidence>
<accession>A0A9W6B609</accession>
<gene>
    <name evidence="1" type="ORF">NBRC110019_09680</name>
</gene>
<name>A0A9W6B609_9FLAO</name>
<evidence type="ECO:0000313" key="1">
    <source>
        <dbReference type="EMBL" id="GLB51929.1"/>
    </source>
</evidence>